<dbReference type="InterPro" id="IPR049390">
    <property type="entry name" value="FBF1_C"/>
</dbReference>
<dbReference type="GO" id="GO:0097539">
    <property type="term" value="C:ciliary transition fiber"/>
    <property type="evidence" value="ECO:0007669"/>
    <property type="project" value="InterPro"/>
</dbReference>
<gene>
    <name evidence="3" type="primary">ORF142981</name>
</gene>
<dbReference type="Pfam" id="PF21007">
    <property type="entry name" value="FBF1"/>
    <property type="match status" value="1"/>
</dbReference>
<feature type="region of interest" description="Disordered" evidence="1">
    <location>
        <begin position="53"/>
        <end position="84"/>
    </location>
</feature>
<name>A0A0B7AWU7_9EUPU</name>
<protein>
    <recommendedName>
        <fullName evidence="2">Fas-binding factor 1 C-terminal domain-containing protein</fullName>
    </recommendedName>
</protein>
<dbReference type="GO" id="GO:0005814">
    <property type="term" value="C:centriole"/>
    <property type="evidence" value="ECO:0007669"/>
    <property type="project" value="TreeGrafter"/>
</dbReference>
<feature type="domain" description="Fas-binding factor 1 C-terminal" evidence="2">
    <location>
        <begin position="2"/>
        <end position="145"/>
    </location>
</feature>
<accession>A0A0B7AWU7</accession>
<sequence length="155" mass="17530">MQAQEEASQYRAHIEKREAEVQKQLNGFKLMEDHISQEKLRLAKEKKEVENLKNSSLCSNCRSPVHGNNVPHQNGYSSPQLPTSRLPPVSVAHLSASANHLSTSPLDHIAFSIANDRAVRMLKIQAIKDKEFLQEESMYLEGLRHMPYHSTASKS</sequence>
<dbReference type="AlphaFoldDB" id="A0A0B7AWU7"/>
<reference evidence="3" key="1">
    <citation type="submission" date="2014-12" db="EMBL/GenBank/DDBJ databases">
        <title>Insight into the proteome of Arion vulgaris.</title>
        <authorList>
            <person name="Aradska J."/>
            <person name="Bulat T."/>
            <person name="Smidak R."/>
            <person name="Sarate P."/>
            <person name="Gangsoo J."/>
            <person name="Sialana F."/>
            <person name="Bilban M."/>
            <person name="Lubec G."/>
        </authorList>
    </citation>
    <scope>NUCLEOTIDE SEQUENCE</scope>
    <source>
        <tissue evidence="3">Skin</tissue>
    </source>
</reference>
<evidence type="ECO:0000256" key="1">
    <source>
        <dbReference type="SAM" id="MobiDB-lite"/>
    </source>
</evidence>
<dbReference type="GO" id="GO:0060271">
    <property type="term" value="P:cilium assembly"/>
    <property type="evidence" value="ECO:0007669"/>
    <property type="project" value="InterPro"/>
</dbReference>
<dbReference type="GO" id="GO:0090162">
    <property type="term" value="P:establishment of epithelial cell polarity"/>
    <property type="evidence" value="ECO:0007669"/>
    <property type="project" value="InterPro"/>
</dbReference>
<evidence type="ECO:0000259" key="2">
    <source>
        <dbReference type="Pfam" id="PF21007"/>
    </source>
</evidence>
<organism evidence="3">
    <name type="scientific">Arion vulgaris</name>
    <dbReference type="NCBI Taxonomy" id="1028688"/>
    <lineage>
        <taxon>Eukaryota</taxon>
        <taxon>Metazoa</taxon>
        <taxon>Spiralia</taxon>
        <taxon>Lophotrochozoa</taxon>
        <taxon>Mollusca</taxon>
        <taxon>Gastropoda</taxon>
        <taxon>Heterobranchia</taxon>
        <taxon>Euthyneura</taxon>
        <taxon>Panpulmonata</taxon>
        <taxon>Eupulmonata</taxon>
        <taxon>Stylommatophora</taxon>
        <taxon>Helicina</taxon>
        <taxon>Arionoidea</taxon>
        <taxon>Arionidae</taxon>
        <taxon>Arion</taxon>
    </lineage>
</organism>
<feature type="compositionally biased region" description="Polar residues" evidence="1">
    <location>
        <begin position="53"/>
        <end position="62"/>
    </location>
</feature>
<proteinExistence type="predicted"/>
<dbReference type="InterPro" id="IPR033561">
    <property type="entry name" value="FBF1"/>
</dbReference>
<feature type="compositionally biased region" description="Polar residues" evidence="1">
    <location>
        <begin position="70"/>
        <end position="83"/>
    </location>
</feature>
<evidence type="ECO:0000313" key="3">
    <source>
        <dbReference type="EMBL" id="CEK84511.1"/>
    </source>
</evidence>
<dbReference type="PANTHER" id="PTHR33689">
    <property type="entry name" value="FAS-BINDING FACTOR 1"/>
    <property type="match status" value="1"/>
</dbReference>
<dbReference type="GO" id="GO:0036064">
    <property type="term" value="C:ciliary basal body"/>
    <property type="evidence" value="ECO:0007669"/>
    <property type="project" value="TreeGrafter"/>
</dbReference>
<dbReference type="EMBL" id="HACG01037646">
    <property type="protein sequence ID" value="CEK84511.1"/>
    <property type="molecule type" value="Transcribed_RNA"/>
</dbReference>
<dbReference type="PANTHER" id="PTHR33689:SF1">
    <property type="entry name" value="FAS-BINDING FACTOR 1"/>
    <property type="match status" value="1"/>
</dbReference>